<dbReference type="InParanoid" id="A0A7J8FT44"/>
<feature type="region of interest" description="Disordered" evidence="1">
    <location>
        <begin position="267"/>
        <end position="297"/>
    </location>
</feature>
<dbReference type="PROSITE" id="PS50835">
    <property type="entry name" value="IG_LIKE"/>
    <property type="match status" value="1"/>
</dbReference>
<feature type="signal peptide" evidence="3">
    <location>
        <begin position="1"/>
        <end position="24"/>
    </location>
</feature>
<feature type="chain" id="PRO_5029596326" evidence="3">
    <location>
        <begin position="25"/>
        <end position="297"/>
    </location>
</feature>
<evidence type="ECO:0000256" key="2">
    <source>
        <dbReference type="SAM" id="Phobius"/>
    </source>
</evidence>
<dbReference type="InterPro" id="IPR042379">
    <property type="entry name" value="PDCD1"/>
</dbReference>
<dbReference type="SMART" id="SM00406">
    <property type="entry name" value="IGv"/>
    <property type="match status" value="1"/>
</dbReference>
<dbReference type="GO" id="GO:0009897">
    <property type="term" value="C:external side of plasma membrane"/>
    <property type="evidence" value="ECO:0007669"/>
    <property type="project" value="TreeGrafter"/>
</dbReference>
<dbReference type="Pfam" id="PF07686">
    <property type="entry name" value="V-set"/>
    <property type="match status" value="1"/>
</dbReference>
<feature type="compositionally biased region" description="Basic and acidic residues" evidence="1">
    <location>
        <begin position="287"/>
        <end position="297"/>
    </location>
</feature>
<name>A0A7J8FT44_MOLMO</name>
<dbReference type="GO" id="GO:0050777">
    <property type="term" value="P:negative regulation of immune response"/>
    <property type="evidence" value="ECO:0007669"/>
    <property type="project" value="InterPro"/>
</dbReference>
<dbReference type="InterPro" id="IPR007110">
    <property type="entry name" value="Ig-like_dom"/>
</dbReference>
<feature type="compositionally biased region" description="Pro residues" evidence="1">
    <location>
        <begin position="162"/>
        <end position="171"/>
    </location>
</feature>
<dbReference type="Proteomes" id="UP000550707">
    <property type="component" value="Unassembled WGS sequence"/>
</dbReference>
<dbReference type="SUPFAM" id="SSF48726">
    <property type="entry name" value="Immunoglobulin"/>
    <property type="match status" value="1"/>
</dbReference>
<keyword evidence="2" id="KW-0812">Transmembrane</keyword>
<keyword evidence="3" id="KW-0732">Signal</keyword>
<dbReference type="FunCoup" id="A0A7J8FT44">
    <property type="interactions" value="54"/>
</dbReference>
<keyword evidence="2" id="KW-1133">Transmembrane helix</keyword>
<reference evidence="5 6" key="1">
    <citation type="journal article" date="2020" name="Nature">
        <title>Six reference-quality genomes reveal evolution of bat adaptations.</title>
        <authorList>
            <person name="Jebb D."/>
            <person name="Huang Z."/>
            <person name="Pippel M."/>
            <person name="Hughes G.M."/>
            <person name="Lavrichenko K."/>
            <person name="Devanna P."/>
            <person name="Winkler S."/>
            <person name="Jermiin L.S."/>
            <person name="Skirmuntt E.C."/>
            <person name="Katzourakis A."/>
            <person name="Burkitt-Gray L."/>
            <person name="Ray D.A."/>
            <person name="Sullivan K.A.M."/>
            <person name="Roscito J.G."/>
            <person name="Kirilenko B.M."/>
            <person name="Davalos L.M."/>
            <person name="Corthals A.P."/>
            <person name="Power M.L."/>
            <person name="Jones G."/>
            <person name="Ransome R.D."/>
            <person name="Dechmann D.K.N."/>
            <person name="Locatelli A.G."/>
            <person name="Puechmaille S.J."/>
            <person name="Fedrigo O."/>
            <person name="Jarvis E.D."/>
            <person name="Hiller M."/>
            <person name="Vernes S.C."/>
            <person name="Myers E.W."/>
            <person name="Teeling E.C."/>
        </authorList>
    </citation>
    <scope>NUCLEOTIDE SEQUENCE [LARGE SCALE GENOMIC DNA]</scope>
    <source>
        <strain evidence="5">MMolMol1</strain>
        <tissue evidence="5">Muscle</tissue>
    </source>
</reference>
<accession>A0A7J8FT44</accession>
<feature type="transmembrane region" description="Helical" evidence="2">
    <location>
        <begin position="178"/>
        <end position="200"/>
    </location>
</feature>
<organism evidence="5 6">
    <name type="scientific">Molossus molossus</name>
    <name type="common">Pallas' mastiff bat</name>
    <name type="synonym">Vespertilio molossus</name>
    <dbReference type="NCBI Taxonomy" id="27622"/>
    <lineage>
        <taxon>Eukaryota</taxon>
        <taxon>Metazoa</taxon>
        <taxon>Chordata</taxon>
        <taxon>Craniata</taxon>
        <taxon>Vertebrata</taxon>
        <taxon>Euteleostomi</taxon>
        <taxon>Mammalia</taxon>
        <taxon>Eutheria</taxon>
        <taxon>Laurasiatheria</taxon>
        <taxon>Chiroptera</taxon>
        <taxon>Yangochiroptera</taxon>
        <taxon>Molossidae</taxon>
        <taxon>Molossus</taxon>
    </lineage>
</organism>
<keyword evidence="6" id="KW-1185">Reference proteome</keyword>
<evidence type="ECO:0000256" key="1">
    <source>
        <dbReference type="SAM" id="MobiDB-lite"/>
    </source>
</evidence>
<gene>
    <name evidence="5" type="ORF">HJG59_013951</name>
</gene>
<feature type="domain" description="Ig-like" evidence="4">
    <location>
        <begin position="31"/>
        <end position="123"/>
    </location>
</feature>
<dbReference type="InterPro" id="IPR003599">
    <property type="entry name" value="Ig_sub"/>
</dbReference>
<dbReference type="EMBL" id="JACASF010000011">
    <property type="protein sequence ID" value="KAF6450840.1"/>
    <property type="molecule type" value="Genomic_DNA"/>
</dbReference>
<dbReference type="InterPro" id="IPR036179">
    <property type="entry name" value="Ig-like_dom_sf"/>
</dbReference>
<dbReference type="GO" id="GO:0070234">
    <property type="term" value="P:positive regulation of T cell apoptotic process"/>
    <property type="evidence" value="ECO:0007669"/>
    <property type="project" value="TreeGrafter"/>
</dbReference>
<proteinExistence type="predicted"/>
<dbReference type="AlphaFoldDB" id="A0A7J8FT44"/>
<evidence type="ECO:0000313" key="5">
    <source>
        <dbReference type="EMBL" id="KAF6450840.1"/>
    </source>
</evidence>
<keyword evidence="2" id="KW-0472">Membrane</keyword>
<dbReference type="PANTHER" id="PTHR15264">
    <property type="entry name" value="PROGRAMMED CELL DEATH PROTEIN 1"/>
    <property type="match status" value="1"/>
</dbReference>
<sequence length="297" mass="32601">MGTPWAPWPLLWAVLLLGWRPGWLLETTHRPRSPLTFNPPQLTVAEGDTATFTCSLSHMSGGFVLNWYRMSPSNQTDKLAAFPADSTVAHRHRRFQVTRLPSGRDFRMSVLTAQRNDSGVYLCGAIYLSPPMQILESPRAELVVIGAELRPEGTERTLEPPTESPGLPPRPPGQVQGLVIGVTSVLVSILLLLLLAWVLVTNFPRATRGACACCSEDQPLKEGPSTGPVFSVDYGELDFQSREKTPEPPAPCVPEQTEYATIVFPGRPDYTSRRASADSPQGPPPLRLEDGHCSWPL</sequence>
<evidence type="ECO:0000256" key="3">
    <source>
        <dbReference type="SAM" id="SignalP"/>
    </source>
</evidence>
<dbReference type="Gene3D" id="2.60.40.10">
    <property type="entry name" value="Immunoglobulins"/>
    <property type="match status" value="1"/>
</dbReference>
<dbReference type="InterPro" id="IPR013106">
    <property type="entry name" value="Ig_V-set"/>
</dbReference>
<evidence type="ECO:0000313" key="6">
    <source>
        <dbReference type="Proteomes" id="UP000550707"/>
    </source>
</evidence>
<dbReference type="SMART" id="SM00409">
    <property type="entry name" value="IG"/>
    <property type="match status" value="1"/>
</dbReference>
<evidence type="ECO:0000259" key="4">
    <source>
        <dbReference type="PROSITE" id="PS50835"/>
    </source>
</evidence>
<dbReference type="PANTHER" id="PTHR15264:SF2">
    <property type="entry name" value="PROGRAMMED CELL DEATH PROTEIN 1"/>
    <property type="match status" value="1"/>
</dbReference>
<comment type="caution">
    <text evidence="5">The sequence shown here is derived from an EMBL/GenBank/DDBJ whole genome shotgun (WGS) entry which is preliminary data.</text>
</comment>
<dbReference type="InterPro" id="IPR013783">
    <property type="entry name" value="Ig-like_fold"/>
</dbReference>
<protein>
    <submittedName>
        <fullName evidence="5">Programmed cell death 1</fullName>
    </submittedName>
</protein>
<feature type="region of interest" description="Disordered" evidence="1">
    <location>
        <begin position="152"/>
        <end position="171"/>
    </location>
</feature>